<reference evidence="6" key="2">
    <citation type="submission" date="2019-12" db="EMBL/GenBank/DDBJ databases">
        <authorList>
            <person name="Cremers G."/>
        </authorList>
    </citation>
    <scope>NUCLEOTIDE SEQUENCE</scope>
    <source>
        <strain evidence="6">Mbul2</strain>
    </source>
</reference>
<reference evidence="7" key="1">
    <citation type="journal article" date="2016" name="Front. Microbiol.">
        <title>Genome Sequence of the Piezophilic, Mesophilic Sulfate-Reducing Bacterium Desulfovibrio indicus J2T.</title>
        <authorList>
            <person name="Cao J."/>
            <person name="Maignien L."/>
            <person name="Shao Z."/>
            <person name="Alain K."/>
            <person name="Jebbar M."/>
        </authorList>
    </citation>
    <scope>NUCLEOTIDE SEQUENCE</scope>
    <source>
        <strain evidence="7">DSM 21893</strain>
    </source>
</reference>
<dbReference type="SMART" id="SM00448">
    <property type="entry name" value="REC"/>
    <property type="match status" value="1"/>
</dbReference>
<evidence type="ECO:0000256" key="2">
    <source>
        <dbReference type="ARBA" id="ARBA00023125"/>
    </source>
</evidence>
<dbReference type="Proteomes" id="UP001055307">
    <property type="component" value="Unassembled WGS sequence"/>
</dbReference>
<protein>
    <submittedName>
        <fullName evidence="6">Transcriptional regulator</fullName>
    </submittedName>
</protein>
<evidence type="ECO:0000256" key="3">
    <source>
        <dbReference type="PROSITE-ProRule" id="PRU00169"/>
    </source>
</evidence>
<dbReference type="InterPro" id="IPR058245">
    <property type="entry name" value="NreC/VraR/RcsB-like_REC"/>
</dbReference>
<evidence type="ECO:0000313" key="8">
    <source>
        <dbReference type="Proteomes" id="UP001055307"/>
    </source>
</evidence>
<dbReference type="PRINTS" id="PR00038">
    <property type="entry name" value="HTHLUXR"/>
</dbReference>
<dbReference type="Pfam" id="PF00072">
    <property type="entry name" value="Response_reg"/>
    <property type="match status" value="1"/>
</dbReference>
<name>A0A679K0R7_9HYPH</name>
<reference evidence="7" key="3">
    <citation type="submission" date="2021-08" db="EMBL/GenBank/DDBJ databases">
        <authorList>
            <person name="Tani A."/>
            <person name="Ola A."/>
            <person name="Ogura Y."/>
            <person name="Katsura K."/>
            <person name="Hayashi T."/>
        </authorList>
    </citation>
    <scope>NUCLEOTIDE SEQUENCE</scope>
    <source>
        <strain evidence="7">DSM 21893</strain>
    </source>
</reference>
<dbReference type="InterPro" id="IPR011006">
    <property type="entry name" value="CheY-like_superfamily"/>
</dbReference>
<keyword evidence="8" id="KW-1185">Reference proteome</keyword>
<evidence type="ECO:0000256" key="1">
    <source>
        <dbReference type="ARBA" id="ARBA00022553"/>
    </source>
</evidence>
<dbReference type="GO" id="GO:0003677">
    <property type="term" value="F:DNA binding"/>
    <property type="evidence" value="ECO:0007669"/>
    <property type="project" value="UniProtKB-KW"/>
</dbReference>
<evidence type="ECO:0000259" key="4">
    <source>
        <dbReference type="PROSITE" id="PS50043"/>
    </source>
</evidence>
<dbReference type="PROSITE" id="PS50043">
    <property type="entry name" value="HTH_LUXR_2"/>
    <property type="match status" value="1"/>
</dbReference>
<dbReference type="SMART" id="SM00421">
    <property type="entry name" value="HTH_LUXR"/>
    <property type="match status" value="1"/>
</dbReference>
<dbReference type="PANTHER" id="PTHR43214:SF43">
    <property type="entry name" value="TWO-COMPONENT RESPONSE REGULATOR"/>
    <property type="match status" value="1"/>
</dbReference>
<proteinExistence type="predicted"/>
<gene>
    <name evidence="6" type="ORF">MBLL_03547</name>
    <name evidence="7" type="ORF">OICFNHDK_3592</name>
</gene>
<dbReference type="AlphaFoldDB" id="A0A679K0R7"/>
<evidence type="ECO:0000259" key="5">
    <source>
        <dbReference type="PROSITE" id="PS50110"/>
    </source>
</evidence>
<dbReference type="InterPro" id="IPR000792">
    <property type="entry name" value="Tscrpt_reg_LuxR_C"/>
</dbReference>
<feature type="domain" description="Response regulatory" evidence="5">
    <location>
        <begin position="13"/>
        <end position="129"/>
    </location>
</feature>
<dbReference type="SUPFAM" id="SSF52172">
    <property type="entry name" value="CheY-like"/>
    <property type="match status" value="1"/>
</dbReference>
<dbReference type="InterPro" id="IPR001789">
    <property type="entry name" value="Sig_transdc_resp-reg_receiver"/>
</dbReference>
<dbReference type="GO" id="GO:0006355">
    <property type="term" value="P:regulation of DNA-templated transcription"/>
    <property type="evidence" value="ECO:0007669"/>
    <property type="project" value="InterPro"/>
</dbReference>
<accession>A0A679K0R7</accession>
<dbReference type="InterPro" id="IPR039420">
    <property type="entry name" value="WalR-like"/>
</dbReference>
<dbReference type="CDD" id="cd17535">
    <property type="entry name" value="REC_NarL-like"/>
    <property type="match status" value="1"/>
</dbReference>
<organism evidence="6">
    <name type="scientific">Methylobacterium bullatum</name>
    <dbReference type="NCBI Taxonomy" id="570505"/>
    <lineage>
        <taxon>Bacteria</taxon>
        <taxon>Pseudomonadati</taxon>
        <taxon>Pseudomonadota</taxon>
        <taxon>Alphaproteobacteria</taxon>
        <taxon>Hyphomicrobiales</taxon>
        <taxon>Methylobacteriaceae</taxon>
        <taxon>Methylobacterium</taxon>
    </lineage>
</organism>
<dbReference type="PROSITE" id="PS50110">
    <property type="entry name" value="RESPONSE_REGULATORY"/>
    <property type="match status" value="1"/>
</dbReference>
<dbReference type="Gene3D" id="3.40.50.2300">
    <property type="match status" value="1"/>
</dbReference>
<dbReference type="GO" id="GO:0000160">
    <property type="term" value="P:phosphorelay signal transduction system"/>
    <property type="evidence" value="ECO:0007669"/>
    <property type="project" value="InterPro"/>
</dbReference>
<dbReference type="Pfam" id="PF00196">
    <property type="entry name" value="GerE"/>
    <property type="match status" value="1"/>
</dbReference>
<feature type="domain" description="HTH luxR-type" evidence="4">
    <location>
        <begin position="153"/>
        <end position="218"/>
    </location>
</feature>
<keyword evidence="1 3" id="KW-0597">Phosphoprotein</keyword>
<sequence>MAGSLGVDMSFFRLLIVDDHPIVLAGLKLLLRGDGRFDVCGEARSAQAACIEAERLQPDVIITDLIMGDGDGLALIEDLRAMLPAARIVVYSSRDETVWGPHVIYAGAHGYVAKSEPLETVAVALDRVMAGAIHVSEPVQQLLMGDLARRRDRRTEIGDLSGRELQVLRLIGSGATLQSLAKELGLSVKTVGTYRERLKIKLGLDSVRMLERHAADHVAGRLDPS</sequence>
<keyword evidence="2" id="KW-0238">DNA-binding</keyword>
<evidence type="ECO:0000313" key="7">
    <source>
        <dbReference type="EMBL" id="GJD41113.1"/>
    </source>
</evidence>
<dbReference type="EMBL" id="BPQF01000019">
    <property type="protein sequence ID" value="GJD41113.1"/>
    <property type="molecule type" value="Genomic_DNA"/>
</dbReference>
<dbReference type="EMBL" id="LR743511">
    <property type="protein sequence ID" value="CAA2144424.1"/>
    <property type="molecule type" value="Genomic_DNA"/>
</dbReference>
<feature type="modified residue" description="4-aspartylphosphate" evidence="3">
    <location>
        <position position="64"/>
    </location>
</feature>
<dbReference type="CDD" id="cd06170">
    <property type="entry name" value="LuxR_C_like"/>
    <property type="match status" value="1"/>
</dbReference>
<dbReference type="SUPFAM" id="SSF46894">
    <property type="entry name" value="C-terminal effector domain of the bipartite response regulators"/>
    <property type="match status" value="1"/>
</dbReference>
<dbReference type="PANTHER" id="PTHR43214">
    <property type="entry name" value="TWO-COMPONENT RESPONSE REGULATOR"/>
    <property type="match status" value="1"/>
</dbReference>
<dbReference type="InterPro" id="IPR016032">
    <property type="entry name" value="Sig_transdc_resp-reg_C-effctor"/>
</dbReference>
<evidence type="ECO:0000313" key="6">
    <source>
        <dbReference type="EMBL" id="CAA2144424.1"/>
    </source>
</evidence>